<protein>
    <submittedName>
        <fullName evidence="1">Uncharacterized protein</fullName>
    </submittedName>
</protein>
<name>A0A1D8NHS2_YARLL</name>
<dbReference type="AlphaFoldDB" id="A0A1D8NHS2"/>
<dbReference type="VEuPathDB" id="FungiDB:YALI1_E11807g"/>
<proteinExistence type="predicted"/>
<accession>A0A1D8NHS2</accession>
<reference evidence="1 2" key="1">
    <citation type="journal article" date="2016" name="PLoS ONE">
        <title>Sequence Assembly of Yarrowia lipolytica Strain W29/CLIB89 Shows Transposable Element Diversity.</title>
        <authorList>
            <person name="Magnan C."/>
            <person name="Yu J."/>
            <person name="Chang I."/>
            <person name="Jahn E."/>
            <person name="Kanomata Y."/>
            <person name="Wu J."/>
            <person name="Zeller M."/>
            <person name="Oakes M."/>
            <person name="Baldi P."/>
            <person name="Sandmeyer S."/>
        </authorList>
    </citation>
    <scope>NUCLEOTIDE SEQUENCE [LARGE SCALE GENOMIC DNA]</scope>
    <source>
        <strain evidence="2">CLIB89(W29)</strain>
    </source>
</reference>
<dbReference type="GeneID" id="94583561"/>
<organism evidence="1 2">
    <name type="scientific">Yarrowia lipolytica</name>
    <name type="common">Candida lipolytica</name>
    <dbReference type="NCBI Taxonomy" id="4952"/>
    <lineage>
        <taxon>Eukaryota</taxon>
        <taxon>Fungi</taxon>
        <taxon>Dikarya</taxon>
        <taxon>Ascomycota</taxon>
        <taxon>Saccharomycotina</taxon>
        <taxon>Dipodascomycetes</taxon>
        <taxon>Dipodascales</taxon>
        <taxon>Dipodascales incertae sedis</taxon>
        <taxon>Yarrowia</taxon>
    </lineage>
</organism>
<dbReference type="Proteomes" id="UP000182444">
    <property type="component" value="Chromosome 1E"/>
</dbReference>
<evidence type="ECO:0000313" key="2">
    <source>
        <dbReference type="Proteomes" id="UP000182444"/>
    </source>
</evidence>
<dbReference type="RefSeq" id="XP_068139052.1">
    <property type="nucleotide sequence ID" value="XM_068282951.1"/>
</dbReference>
<sequence length="207" mass="24136">MFWKSFLIGPSTYCCRTVPYRTYRTYRTVPECSLWNALWLHRSPSRVFFPDSRGFLAIQHSKEAPTASQGCLPRGDFILGRTWLVCYVQLLWFDSLVCIFSWVLPIVTPWSVLAETIQRLYRNGGHHARPSNLCTFEQIGRVSCWQQVWFGKTLVSPCAQLHPSPRSIPCLRRFETANNLWQITQICPSDWPPFQLSSSNLYQLRLE</sequence>
<gene>
    <name evidence="1" type="ORF">YALI1_E11807g</name>
</gene>
<evidence type="ECO:0000313" key="1">
    <source>
        <dbReference type="EMBL" id="AOW05180.1"/>
    </source>
</evidence>
<dbReference type="EMBL" id="CP017557">
    <property type="protein sequence ID" value="AOW05180.1"/>
    <property type="molecule type" value="Genomic_DNA"/>
</dbReference>